<sequence>MKIIDAHVHFSEIDSFIKTAKDISLVDYSSDGYNDEFTKNNVVMSIGMGLEETGEGNFPDSSCNNPMLLDLETRKPDNMNMCIGINPDKLIGINKDEELSNIEKYIINKEAVGLKIYAGYYHYHVYDHIYTPIYELAKRYGMPIVIHSGDTYSERGLLKFSQPLDVDEIAVKYRGVNFIIAHLGDPWVMDCAEVIYKNSNVYADISGLIVGDKKEVKRVRNRKLFVEHIKRALVYANDYKKILYGSDWPLVDTKAYIEFVKKIIPRKYHEDVFYNNARKVFNIK</sequence>
<proteinExistence type="predicted"/>
<evidence type="ECO:0000313" key="3">
    <source>
        <dbReference type="EMBL" id="GKX29964.1"/>
    </source>
</evidence>
<gene>
    <name evidence="3" type="ORF">SH1V18_24440</name>
</gene>
<evidence type="ECO:0000313" key="4">
    <source>
        <dbReference type="Proteomes" id="UP001144256"/>
    </source>
</evidence>
<name>A0A9W5YDK5_9FIRM</name>
<organism evidence="3 4">
    <name type="scientific">Vallitalea longa</name>
    <dbReference type="NCBI Taxonomy" id="2936439"/>
    <lineage>
        <taxon>Bacteria</taxon>
        <taxon>Bacillati</taxon>
        <taxon>Bacillota</taxon>
        <taxon>Clostridia</taxon>
        <taxon>Lachnospirales</taxon>
        <taxon>Vallitaleaceae</taxon>
        <taxon>Vallitalea</taxon>
    </lineage>
</organism>
<evidence type="ECO:0000256" key="1">
    <source>
        <dbReference type="ARBA" id="ARBA00023239"/>
    </source>
</evidence>
<dbReference type="EMBL" id="BRLB01000006">
    <property type="protein sequence ID" value="GKX29964.1"/>
    <property type="molecule type" value="Genomic_DNA"/>
</dbReference>
<feature type="domain" description="Amidohydrolase-related" evidence="2">
    <location>
        <begin position="96"/>
        <end position="282"/>
    </location>
</feature>
<dbReference type="RefSeq" id="WP_281815753.1">
    <property type="nucleotide sequence ID" value="NZ_BRLB01000006.1"/>
</dbReference>
<keyword evidence="4" id="KW-1185">Reference proteome</keyword>
<dbReference type="Pfam" id="PF04909">
    <property type="entry name" value="Amidohydro_2"/>
    <property type="match status" value="1"/>
</dbReference>
<protein>
    <recommendedName>
        <fullName evidence="2">Amidohydrolase-related domain-containing protein</fullName>
    </recommendedName>
</protein>
<dbReference type="CDD" id="cd01292">
    <property type="entry name" value="metallo-dependent_hydrolases"/>
    <property type="match status" value="1"/>
</dbReference>
<dbReference type="GO" id="GO:0016831">
    <property type="term" value="F:carboxy-lyase activity"/>
    <property type="evidence" value="ECO:0007669"/>
    <property type="project" value="InterPro"/>
</dbReference>
<dbReference type="InterPro" id="IPR032466">
    <property type="entry name" value="Metal_Hydrolase"/>
</dbReference>
<comment type="caution">
    <text evidence="3">The sequence shown here is derived from an EMBL/GenBank/DDBJ whole genome shotgun (WGS) entry which is preliminary data.</text>
</comment>
<evidence type="ECO:0000259" key="2">
    <source>
        <dbReference type="Pfam" id="PF04909"/>
    </source>
</evidence>
<dbReference type="GO" id="GO:0016787">
    <property type="term" value="F:hydrolase activity"/>
    <property type="evidence" value="ECO:0007669"/>
    <property type="project" value="InterPro"/>
</dbReference>
<dbReference type="InterPro" id="IPR032465">
    <property type="entry name" value="ACMSD"/>
</dbReference>
<dbReference type="Gene3D" id="3.20.20.140">
    <property type="entry name" value="Metal-dependent hydrolases"/>
    <property type="match status" value="1"/>
</dbReference>
<dbReference type="SUPFAM" id="SSF51556">
    <property type="entry name" value="Metallo-dependent hydrolases"/>
    <property type="match status" value="1"/>
</dbReference>
<dbReference type="InterPro" id="IPR006680">
    <property type="entry name" value="Amidohydro-rel"/>
</dbReference>
<reference evidence="3" key="1">
    <citation type="submission" date="2022-06" db="EMBL/GenBank/DDBJ databases">
        <title>Vallitalea longa sp. nov., an anaerobic bacterium isolated from marine sediment.</title>
        <authorList>
            <person name="Hirano S."/>
            <person name="Terahara T."/>
            <person name="Mori K."/>
            <person name="Hamada M."/>
            <person name="Matsumoto R."/>
            <person name="Kobayashi T."/>
        </authorList>
    </citation>
    <scope>NUCLEOTIDE SEQUENCE</scope>
    <source>
        <strain evidence="3">SH18-1</strain>
    </source>
</reference>
<dbReference type="AlphaFoldDB" id="A0A9W5YDK5"/>
<dbReference type="PANTHER" id="PTHR21240">
    <property type="entry name" value="2-AMINO-3-CARBOXYLMUCONATE-6-SEMIALDEHYDE DECARBOXYLASE"/>
    <property type="match status" value="1"/>
</dbReference>
<keyword evidence="1" id="KW-0456">Lyase</keyword>
<accession>A0A9W5YDK5</accession>
<dbReference type="Proteomes" id="UP001144256">
    <property type="component" value="Unassembled WGS sequence"/>
</dbReference>